<proteinExistence type="predicted"/>
<dbReference type="Pfam" id="PF00534">
    <property type="entry name" value="Glycos_transf_1"/>
    <property type="match status" value="1"/>
</dbReference>
<name>A0A3B0WCX1_9ZZZZ</name>
<dbReference type="AlphaFoldDB" id="A0A3B0WCX1"/>
<feature type="domain" description="Glycosyltransferase subfamily 4-like N-terminal" evidence="2">
    <location>
        <begin position="13"/>
        <end position="167"/>
    </location>
</feature>
<reference evidence="3" key="1">
    <citation type="submission" date="2018-06" db="EMBL/GenBank/DDBJ databases">
        <authorList>
            <person name="Zhirakovskaya E."/>
        </authorList>
    </citation>
    <scope>NUCLEOTIDE SEQUENCE</scope>
</reference>
<dbReference type="InterPro" id="IPR028098">
    <property type="entry name" value="Glyco_trans_4-like_N"/>
</dbReference>
<dbReference type="InterPro" id="IPR001296">
    <property type="entry name" value="Glyco_trans_1"/>
</dbReference>
<accession>A0A3B0WCX1</accession>
<keyword evidence="3" id="KW-0808">Transferase</keyword>
<dbReference type="PANTHER" id="PTHR12526:SF627">
    <property type="entry name" value="D-RHAMNOSYLTRANSFERASE WBPZ"/>
    <property type="match status" value="1"/>
</dbReference>
<gene>
    <name evidence="3" type="ORF">MNBD_GAMMA06-1426</name>
</gene>
<dbReference type="Gene3D" id="3.40.50.2000">
    <property type="entry name" value="Glycogen Phosphorylase B"/>
    <property type="match status" value="2"/>
</dbReference>
<dbReference type="SUPFAM" id="SSF53756">
    <property type="entry name" value="UDP-Glycosyltransferase/glycogen phosphorylase"/>
    <property type="match status" value="1"/>
</dbReference>
<evidence type="ECO:0000259" key="1">
    <source>
        <dbReference type="Pfam" id="PF00534"/>
    </source>
</evidence>
<feature type="domain" description="Glycosyl transferase family 1" evidence="1">
    <location>
        <begin position="181"/>
        <end position="348"/>
    </location>
</feature>
<dbReference type="EMBL" id="UOFD01000067">
    <property type="protein sequence ID" value="VAW53838.1"/>
    <property type="molecule type" value="Genomic_DNA"/>
</dbReference>
<evidence type="ECO:0000259" key="2">
    <source>
        <dbReference type="Pfam" id="PF13439"/>
    </source>
</evidence>
<sequence>MNILELCLSAGLGGLELYVFRSNKALANNSNKNNVIPVLRPDSKLDQYYKNHSSFDIQHIKPFFRALPLLNAKKLAHIIDKNKIDVIHMHWGKDLPLAVFSKLFSKQKPALVYTRQMMITRKKDDFYHNFLYRQLDLLLTITKELEGLCKKFIPLIADRITTLYYGVKSPKKFLDKETLINKRKKLGFTENDFVAGLIGRLEQSKGQHLLIEAIHTAKNDGLNIKALIVGHEMTLGYRGKLKAQAEKLGVLNNIIFQDFSSEPQQLMQICDCVILASAQETFGLVLPEAMRAGVAVIGSNSGGVPEIIEHDKTGLLFKPHDTTHLYMMLHQLYDNPNLLSRLAENGKEKADSTFNDELHYVTLEALLAKKVP</sequence>
<dbReference type="GO" id="GO:0016757">
    <property type="term" value="F:glycosyltransferase activity"/>
    <property type="evidence" value="ECO:0007669"/>
    <property type="project" value="InterPro"/>
</dbReference>
<evidence type="ECO:0000313" key="3">
    <source>
        <dbReference type="EMBL" id="VAW53838.1"/>
    </source>
</evidence>
<organism evidence="3">
    <name type="scientific">hydrothermal vent metagenome</name>
    <dbReference type="NCBI Taxonomy" id="652676"/>
    <lineage>
        <taxon>unclassified sequences</taxon>
        <taxon>metagenomes</taxon>
        <taxon>ecological metagenomes</taxon>
    </lineage>
</organism>
<protein>
    <submittedName>
        <fullName evidence="3">Putative glycosyltransferase - possibly involved in cell wall localization and side chain formation of rhamnose-glucose polysaccharide</fullName>
    </submittedName>
</protein>
<dbReference type="Pfam" id="PF13439">
    <property type="entry name" value="Glyco_transf_4"/>
    <property type="match status" value="1"/>
</dbReference>
<dbReference type="PANTHER" id="PTHR12526">
    <property type="entry name" value="GLYCOSYLTRANSFERASE"/>
    <property type="match status" value="1"/>
</dbReference>
<dbReference type="CDD" id="cd03801">
    <property type="entry name" value="GT4_PimA-like"/>
    <property type="match status" value="1"/>
</dbReference>